<reference evidence="3 4" key="1">
    <citation type="submission" date="2017-10" db="EMBL/GenBank/DDBJ databases">
        <title>Comparative genomics in systemic dimorphic fungi from Ajellomycetaceae.</title>
        <authorList>
            <person name="Munoz J.F."/>
            <person name="Mcewen J.G."/>
            <person name="Clay O.K."/>
            <person name="Cuomo C.A."/>
        </authorList>
    </citation>
    <scope>NUCLEOTIDE SEQUENCE [LARGE SCALE GENOMIC DNA]</scope>
    <source>
        <strain evidence="3 4">UAMH7299</strain>
    </source>
</reference>
<evidence type="ECO:0000313" key="3">
    <source>
        <dbReference type="EMBL" id="PGH21504.1"/>
    </source>
</evidence>
<sequence length="729" mass="80437">MSLSSEHHDSDRHPIHVSEQNSNGGTVKDNIGLQYVPVPASEQEQVQREATHAVTEGKYGSYPPAYKFRRFPFRALVLIVIPPIILAYFVVLKTSLLSEDPEIVPYGHRNAKWVYYSWFFIGVFGLSMSVYGLEGAEAAMLQDPFWAPRDGLVLFGHAEKTWGGLSGWWELIKGTAKSRGKKRLVGRLWTLLAVLSLAVYIALPLSGLAIELFDGYVKSTGHPTVLGRTWHNFNDRIRGDAALRANTSWHGGAPMTLPALGIIYTSPDINRADFEGLQSFPNTMPQTDGLMDMFLAPQAVNLVEGRAWGIRLGYKCDIVTSVSNFTLLNQRRSIEPSGFIGNPFYARLNQTTITFWNSGVEHAPPNTWAYGEIAENLSGGDLSPGNASTFDEEGLEAANNVLEIALWQLRREIFYLSDVGEYDFNETIQLSISDFGSPFFYDSGAPSNLSMNNTFFPENAMKGGFNLSLIADPTYENWTLGISEPEYLLLAVAQPIGVRCLHNYDRGYADLHPESATFTSFESTGDTMGLNGMTAEDGFGAIALEIMERNYYGLYPITAKDIQFSSYFYNKFIDAQSLAQAVMRAYAMDALQLMYDGETDFTNAYKHENLTATKEGKILGPGNVPLEVPLVFFAIWAAGCMAIGVVYGFKPRWAETLNGFSMFVLGGDFANEIRDSDVVIYKDYADSEGLGQIPGMVGDGSGSGASGVGRLTLVDRKKGNVADKSKLYR</sequence>
<evidence type="ECO:0000313" key="4">
    <source>
        <dbReference type="Proteomes" id="UP000224634"/>
    </source>
</evidence>
<feature type="transmembrane region" description="Helical" evidence="2">
    <location>
        <begin position="188"/>
        <end position="210"/>
    </location>
</feature>
<organism evidence="3 4">
    <name type="scientific">Polytolypa hystricis (strain UAMH7299)</name>
    <dbReference type="NCBI Taxonomy" id="1447883"/>
    <lineage>
        <taxon>Eukaryota</taxon>
        <taxon>Fungi</taxon>
        <taxon>Dikarya</taxon>
        <taxon>Ascomycota</taxon>
        <taxon>Pezizomycotina</taxon>
        <taxon>Eurotiomycetes</taxon>
        <taxon>Eurotiomycetidae</taxon>
        <taxon>Onygenales</taxon>
        <taxon>Onygenales incertae sedis</taxon>
        <taxon>Polytolypa</taxon>
    </lineage>
</organism>
<feature type="compositionally biased region" description="Basic and acidic residues" evidence="1">
    <location>
        <begin position="1"/>
        <end position="16"/>
    </location>
</feature>
<gene>
    <name evidence="3" type="ORF">AJ80_03172</name>
</gene>
<evidence type="ECO:0000256" key="1">
    <source>
        <dbReference type="SAM" id="MobiDB-lite"/>
    </source>
</evidence>
<proteinExistence type="predicted"/>
<accession>A0A2B7YBR1</accession>
<evidence type="ECO:0000256" key="2">
    <source>
        <dbReference type="SAM" id="Phobius"/>
    </source>
</evidence>
<dbReference type="AlphaFoldDB" id="A0A2B7YBR1"/>
<dbReference type="Proteomes" id="UP000224634">
    <property type="component" value="Unassembled WGS sequence"/>
</dbReference>
<feature type="transmembrane region" description="Helical" evidence="2">
    <location>
        <begin position="113"/>
        <end position="133"/>
    </location>
</feature>
<keyword evidence="4" id="KW-1185">Reference proteome</keyword>
<keyword evidence="2" id="KW-0472">Membrane</keyword>
<feature type="transmembrane region" description="Helical" evidence="2">
    <location>
        <begin position="75"/>
        <end position="93"/>
    </location>
</feature>
<name>A0A2B7YBR1_POLH7</name>
<dbReference type="OrthoDB" id="5287717at2759"/>
<protein>
    <submittedName>
        <fullName evidence="3">Uncharacterized protein</fullName>
    </submittedName>
</protein>
<feature type="region of interest" description="Disordered" evidence="1">
    <location>
        <begin position="1"/>
        <end position="26"/>
    </location>
</feature>
<dbReference type="EMBL" id="PDNA01000034">
    <property type="protein sequence ID" value="PGH21504.1"/>
    <property type="molecule type" value="Genomic_DNA"/>
</dbReference>
<feature type="transmembrane region" description="Helical" evidence="2">
    <location>
        <begin position="630"/>
        <end position="649"/>
    </location>
</feature>
<comment type="caution">
    <text evidence="3">The sequence shown here is derived from an EMBL/GenBank/DDBJ whole genome shotgun (WGS) entry which is preliminary data.</text>
</comment>
<keyword evidence="2" id="KW-1133">Transmembrane helix</keyword>
<keyword evidence="2" id="KW-0812">Transmembrane</keyword>